<gene>
    <name evidence="2" type="ORF">BSTOLATCC_MIC36254</name>
</gene>
<evidence type="ECO:0000313" key="3">
    <source>
        <dbReference type="Proteomes" id="UP001162131"/>
    </source>
</evidence>
<reference evidence="2" key="1">
    <citation type="submission" date="2021-09" db="EMBL/GenBank/DDBJ databases">
        <authorList>
            <consortium name="AG Swart"/>
            <person name="Singh M."/>
            <person name="Singh A."/>
            <person name="Seah K."/>
            <person name="Emmerich C."/>
        </authorList>
    </citation>
    <scope>NUCLEOTIDE SEQUENCE</scope>
    <source>
        <strain evidence="2">ATCC30299</strain>
    </source>
</reference>
<comment type="caution">
    <text evidence="2">The sequence shown here is derived from an EMBL/GenBank/DDBJ whole genome shotgun (WGS) entry which is preliminary data.</text>
</comment>
<feature type="region of interest" description="Disordered" evidence="1">
    <location>
        <begin position="189"/>
        <end position="212"/>
    </location>
</feature>
<sequence>MNSNFVKLTNVLQPKERVILQKYITAEAIRQVKESNHSAILSYKLEPIIQIHENTRRINDLEHRAIEAWRETDYKKLRRTYKIANENIQDYNLIQRKILKDLQIQDSKFIRKRRPPGPKLDPLPYLKKARERLSNSIEELGCSSDSYEAQETYSPVLTYIPKHGKKPIKFTVVRDLTPTLHSKASRSFVPEFRSQPKGHKNSTMKYQKNENW</sequence>
<accession>A0AAU9JU96</accession>
<name>A0AAU9JU96_9CILI</name>
<proteinExistence type="predicted"/>
<dbReference type="Proteomes" id="UP001162131">
    <property type="component" value="Unassembled WGS sequence"/>
</dbReference>
<protein>
    <submittedName>
        <fullName evidence="2">Uncharacterized protein</fullName>
    </submittedName>
</protein>
<organism evidence="2 3">
    <name type="scientific">Blepharisma stoltei</name>
    <dbReference type="NCBI Taxonomy" id="1481888"/>
    <lineage>
        <taxon>Eukaryota</taxon>
        <taxon>Sar</taxon>
        <taxon>Alveolata</taxon>
        <taxon>Ciliophora</taxon>
        <taxon>Postciliodesmatophora</taxon>
        <taxon>Heterotrichea</taxon>
        <taxon>Heterotrichida</taxon>
        <taxon>Blepharismidae</taxon>
        <taxon>Blepharisma</taxon>
    </lineage>
</organism>
<dbReference type="EMBL" id="CAJZBQ010000036">
    <property type="protein sequence ID" value="CAG9324464.1"/>
    <property type="molecule type" value="Genomic_DNA"/>
</dbReference>
<evidence type="ECO:0000256" key="1">
    <source>
        <dbReference type="SAM" id="MobiDB-lite"/>
    </source>
</evidence>
<keyword evidence="3" id="KW-1185">Reference proteome</keyword>
<dbReference type="AlphaFoldDB" id="A0AAU9JU96"/>
<evidence type="ECO:0000313" key="2">
    <source>
        <dbReference type="EMBL" id="CAG9324464.1"/>
    </source>
</evidence>